<dbReference type="SUPFAM" id="SSF52540">
    <property type="entry name" value="P-loop containing nucleoside triphosphate hydrolases"/>
    <property type="match status" value="1"/>
</dbReference>
<evidence type="ECO:0000313" key="7">
    <source>
        <dbReference type="EMBL" id="RGQ54424.1"/>
    </source>
</evidence>
<dbReference type="GO" id="GO:0005524">
    <property type="term" value="F:ATP binding"/>
    <property type="evidence" value="ECO:0007669"/>
    <property type="project" value="UniProtKB-UniRule"/>
</dbReference>
<keyword evidence="2 5" id="KW-0378">Hydrolase</keyword>
<keyword evidence="1 5" id="KW-0547">Nucleotide-binding</keyword>
<dbReference type="PANTHER" id="PTHR11070:SF2">
    <property type="entry name" value="ATP-DEPENDENT DNA HELICASE SRS2"/>
    <property type="match status" value="1"/>
</dbReference>
<protein>
    <submittedName>
        <fullName evidence="7">ATP-dependent helicase</fullName>
    </submittedName>
</protein>
<dbReference type="AlphaFoldDB" id="A0A412BI91"/>
<evidence type="ECO:0000256" key="5">
    <source>
        <dbReference type="PROSITE-ProRule" id="PRU00560"/>
    </source>
</evidence>
<feature type="domain" description="UvrD-like helicase ATP-binding" evidence="6">
    <location>
        <begin position="1"/>
        <end position="245"/>
    </location>
</feature>
<evidence type="ECO:0000256" key="4">
    <source>
        <dbReference type="ARBA" id="ARBA00022840"/>
    </source>
</evidence>
<proteinExistence type="predicted"/>
<reference evidence="7 8" key="1">
    <citation type="submission" date="2018-08" db="EMBL/GenBank/DDBJ databases">
        <title>A genome reference for cultivated species of the human gut microbiota.</title>
        <authorList>
            <person name="Zou Y."/>
            <person name="Xue W."/>
            <person name="Luo G."/>
        </authorList>
    </citation>
    <scope>NUCLEOTIDE SEQUENCE [LARGE SCALE GENOMIC DNA]</scope>
    <source>
        <strain evidence="7 8">AF28-15</strain>
    </source>
</reference>
<gene>
    <name evidence="7" type="ORF">DWY96_02270</name>
</gene>
<name>A0A412BI91_9FIRM</name>
<dbReference type="Pfam" id="PF00580">
    <property type="entry name" value="UvrD-helicase"/>
    <property type="match status" value="1"/>
</dbReference>
<dbReference type="InterPro" id="IPR014016">
    <property type="entry name" value="UvrD-like_ATP-bd"/>
</dbReference>
<dbReference type="RefSeq" id="WP_118108889.1">
    <property type="nucleotide sequence ID" value="NZ_QRTF01000002.1"/>
</dbReference>
<evidence type="ECO:0000313" key="8">
    <source>
        <dbReference type="Proteomes" id="UP000283738"/>
    </source>
</evidence>
<keyword evidence="3 5" id="KW-0347">Helicase</keyword>
<dbReference type="GO" id="GO:0016787">
    <property type="term" value="F:hydrolase activity"/>
    <property type="evidence" value="ECO:0007669"/>
    <property type="project" value="UniProtKB-UniRule"/>
</dbReference>
<dbReference type="PANTHER" id="PTHR11070">
    <property type="entry name" value="UVRD / RECB / PCRA DNA HELICASE FAMILY MEMBER"/>
    <property type="match status" value="1"/>
</dbReference>
<dbReference type="EMBL" id="QRTF01000002">
    <property type="protein sequence ID" value="RGQ54424.1"/>
    <property type="molecule type" value="Genomic_DNA"/>
</dbReference>
<evidence type="ECO:0000256" key="2">
    <source>
        <dbReference type="ARBA" id="ARBA00022801"/>
    </source>
</evidence>
<dbReference type="InterPro" id="IPR027417">
    <property type="entry name" value="P-loop_NTPase"/>
</dbReference>
<feature type="binding site" evidence="5">
    <location>
        <begin position="14"/>
        <end position="21"/>
    </location>
    <ligand>
        <name>ATP</name>
        <dbReference type="ChEBI" id="CHEBI:30616"/>
    </ligand>
</feature>
<sequence>MADGIENNLFLINAPAGSGKTTTIFKRIETLVRDENCTSVLCITYTRRAVEELQRKLEGYSVKIMTIHAFLAEFMKPYFGNPKIVQLYLKIYKNEIENQILKDNKKREESKNWNKFIEKYGLLVYETVEKNIERIYYNEREFNGYYYGGLGHDGLLYFALQVIKTYPIVGTKLTECYKHIFIDEYQDTSADVLKFFYSCVKDSDTRLYLFGDRMQQIYNKYDGSFEKEFGEFDSSEKLRINYRSTPAIIDLLNNIYNNPEYRQIPDKEKVVSENEKPRLIITEHMDECVEREEAKIAGEVLKLYITNRERFKKINAEDLFRKVENLTDEDGNKLYTTRRKYSVVDVMTASEEENPEALFRFMWILDKILQCYEQKNYGAVIQILRNRDGGKDKFFKTSALDIKIHEDKKKLKETLENINEIYTGNQKKSVLDLLNFLRVKRIIDPMLFSEDMYQDIVSVDVLEFLNLFRAIDAKIISTQHGVKGEGHNNVFFIAEDNSYLNVDMYGFFEMLTKIPVEFQSFQDFYYDYKKKIENLYCVVGKNFLESAQVYKECFPKIKPHIDEINNQLQDNDYYKYIYQDSYKVIEKKGAVLKYMQEFSKTSKIQNILLAYKLFYVGCSRAKKTLTVFVSENQIAHYKEDFRTTFKELGFDISEE</sequence>
<evidence type="ECO:0000256" key="3">
    <source>
        <dbReference type="ARBA" id="ARBA00022806"/>
    </source>
</evidence>
<dbReference type="GO" id="GO:0043138">
    <property type="term" value="F:3'-5' DNA helicase activity"/>
    <property type="evidence" value="ECO:0007669"/>
    <property type="project" value="TreeGrafter"/>
</dbReference>
<comment type="caution">
    <text evidence="7">The sequence shown here is derived from an EMBL/GenBank/DDBJ whole genome shotgun (WGS) entry which is preliminary data.</text>
</comment>
<evidence type="ECO:0000256" key="1">
    <source>
        <dbReference type="ARBA" id="ARBA00022741"/>
    </source>
</evidence>
<dbReference type="GO" id="GO:0003677">
    <property type="term" value="F:DNA binding"/>
    <property type="evidence" value="ECO:0007669"/>
    <property type="project" value="InterPro"/>
</dbReference>
<dbReference type="Proteomes" id="UP000283738">
    <property type="component" value="Unassembled WGS sequence"/>
</dbReference>
<dbReference type="InterPro" id="IPR000212">
    <property type="entry name" value="DNA_helicase_UvrD/REP"/>
</dbReference>
<accession>A0A412BI91</accession>
<evidence type="ECO:0000259" key="6">
    <source>
        <dbReference type="PROSITE" id="PS51198"/>
    </source>
</evidence>
<dbReference type="GO" id="GO:0000725">
    <property type="term" value="P:recombinational repair"/>
    <property type="evidence" value="ECO:0007669"/>
    <property type="project" value="TreeGrafter"/>
</dbReference>
<dbReference type="Gene3D" id="3.40.50.300">
    <property type="entry name" value="P-loop containing nucleotide triphosphate hydrolases"/>
    <property type="match status" value="2"/>
</dbReference>
<dbReference type="PROSITE" id="PS51198">
    <property type="entry name" value="UVRD_HELICASE_ATP_BIND"/>
    <property type="match status" value="1"/>
</dbReference>
<keyword evidence="4 5" id="KW-0067">ATP-binding</keyword>
<organism evidence="7 8">
    <name type="scientific">Roseburia inulinivorans</name>
    <dbReference type="NCBI Taxonomy" id="360807"/>
    <lineage>
        <taxon>Bacteria</taxon>
        <taxon>Bacillati</taxon>
        <taxon>Bacillota</taxon>
        <taxon>Clostridia</taxon>
        <taxon>Lachnospirales</taxon>
        <taxon>Lachnospiraceae</taxon>
        <taxon>Roseburia</taxon>
    </lineage>
</organism>